<gene>
    <name evidence="4" type="ORF">FEF65_01625</name>
</gene>
<dbReference type="InterPro" id="IPR014867">
    <property type="entry name" value="Spore_coat_CotH_CotH2/3/7"/>
</dbReference>
<dbReference type="PROSITE" id="PS51781">
    <property type="entry name" value="SH3B"/>
    <property type="match status" value="1"/>
</dbReference>
<evidence type="ECO:0000256" key="1">
    <source>
        <dbReference type="SAM" id="MobiDB-lite"/>
    </source>
</evidence>
<proteinExistence type="predicted"/>
<feature type="region of interest" description="Disordered" evidence="1">
    <location>
        <begin position="557"/>
        <end position="613"/>
    </location>
</feature>
<keyword evidence="5" id="KW-1185">Reference proteome</keyword>
<dbReference type="InterPro" id="IPR003646">
    <property type="entry name" value="SH3-like_bac-type"/>
</dbReference>
<dbReference type="Pfam" id="PF06347">
    <property type="entry name" value="SH3_4"/>
    <property type="match status" value="2"/>
</dbReference>
<protein>
    <recommendedName>
        <fullName evidence="3">SH3b domain-containing protein</fullName>
    </recommendedName>
</protein>
<evidence type="ECO:0000259" key="3">
    <source>
        <dbReference type="PROSITE" id="PS51781"/>
    </source>
</evidence>
<dbReference type="PANTHER" id="PTHR34408:SF1">
    <property type="entry name" value="GLYCOSYL HYDROLASE FAMILY 19 DOMAIN-CONTAINING PROTEIN HI_1415"/>
    <property type="match status" value="1"/>
</dbReference>
<feature type="compositionally biased region" description="Polar residues" evidence="1">
    <location>
        <begin position="592"/>
        <end position="610"/>
    </location>
</feature>
<dbReference type="EMBL" id="VBRY01000001">
    <property type="protein sequence ID" value="TLS69210.1"/>
    <property type="molecule type" value="Genomic_DNA"/>
</dbReference>
<dbReference type="Pfam" id="PF08757">
    <property type="entry name" value="CotH"/>
    <property type="match status" value="1"/>
</dbReference>
<evidence type="ECO:0000256" key="2">
    <source>
        <dbReference type="SAM" id="SignalP"/>
    </source>
</evidence>
<dbReference type="Gene3D" id="2.30.30.40">
    <property type="entry name" value="SH3 Domains"/>
    <property type="match status" value="7"/>
</dbReference>
<feature type="compositionally biased region" description="Polar residues" evidence="1">
    <location>
        <begin position="237"/>
        <end position="246"/>
    </location>
</feature>
<reference evidence="4 5" key="1">
    <citation type="journal article" date="2019" name="Appl. Environ. Microbiol.">
        <title>Environmental Evidence and Genomic Insight of Iron-oxidizing Bacteria Preference Towards More Corrosion Resistant Stainless Steel at Higher Salinities.</title>
        <authorList>
            <person name="Garrison C.E."/>
            <person name="Price K.A."/>
            <person name="Field E.K."/>
        </authorList>
    </citation>
    <scope>NUCLEOTIDE SEQUENCE [LARGE SCALE GENOMIC DNA]</scope>
    <source>
        <strain evidence="4 5">P3</strain>
    </source>
</reference>
<dbReference type="RefSeq" id="WP_138238023.1">
    <property type="nucleotide sequence ID" value="NZ_VBRY01000001.1"/>
</dbReference>
<evidence type="ECO:0000313" key="4">
    <source>
        <dbReference type="EMBL" id="TLS69210.1"/>
    </source>
</evidence>
<evidence type="ECO:0000313" key="5">
    <source>
        <dbReference type="Proteomes" id="UP000306585"/>
    </source>
</evidence>
<keyword evidence="2" id="KW-0732">Signal</keyword>
<feature type="region of interest" description="Disordered" evidence="1">
    <location>
        <begin position="224"/>
        <end position="246"/>
    </location>
</feature>
<dbReference type="InterPro" id="IPR052354">
    <property type="entry name" value="Cell_Wall_Dynamics_Protein"/>
</dbReference>
<dbReference type="Proteomes" id="UP000306585">
    <property type="component" value="Unassembled WGS sequence"/>
</dbReference>
<feature type="chain" id="PRO_5024358399" description="SH3b domain-containing protein" evidence="2">
    <location>
        <begin position="22"/>
        <end position="2270"/>
    </location>
</feature>
<sequence length="2270" mass="243249">MYSRKSMWFAALLLAAMPAHALYAADGDVYVVVDASSLRNGPDSDYSPIATLKSGDRVREIAVAGDWVKVRQEGGQEGWLYAASLQRLPAAASSSTTRQSSKQRLAPDVVVADPFAMVAAPLETTPTVSFRSTGKKVLTREPAVVQSPLPDPALTPLLWDDAVFAAQQPQEKDSAVATAADKATLSRSHTVEEASSVVGHANSRMAMATDPFAASPASQDVVAAATGADARSGDAGKQTSQPLQTGMPTVSARYRFNSRSKLRRAADASSDVIGWAGQDAYVRELGRQGNWVRVEMEVSRRTGWVYSQVLTPVPSQAMAVAANPEESTPPKKRGGAAQQVNVADVLSKAVPVAAEVPVNRAPEVVPVHTGVTVEHASTEQDTGSGSMASALTMALPQKTEAIDSGSLPQLPVQPEVSPAVSVPASQAIKPVYRFTGRSRLRAGPGSGFDVVGWAGLDALASEQKRQGDWIRIEMQVSKRVGWVYKGVVTEVPSAVDANVNPAVLPKAAPELAAHDLATHDLAVSSEPPVPVVGEGAPARVAETPAAVLPGLQTDTAEQAVPAQPQITSPDRSAGPTIAETMPVATGEPHQAVETSQSGGETQNQPATASVGTDAVQARPLYRFSSRSKLRSGPDANDEVVGWAGADALASEQQRQGDWIKVEMQVSKRSGWVYKGVLSPLVPAEVGTPAAADSAVDAVAAASKKVAGQGWPPEAATVITPDVAVSGKQPATTEPVSQIAEQQGDSAAVMAQRSPDMAAVDALPPAPKEVAVVAADTVGSQPVSGQENMIMQTTPIRSGPGSLFEVLGWAGSGASVVPLASQGKWVNVRMRESGRVGWIDAAALREQAVVVPQSAPLPMAIPEVRPVASDATVPTVAPEPVEKAALPAETSADIGKLCFFNRTSNLQAGPSDAAGRIGWVGQNESATVLESQGDWRKVKMTISGAEGWVPRSLLLAALEPVNGETIAPVVVKRPLAEVKKPQVETAAAAPVAAVKTVGTKVAEVPTEMQMLVGADNRVTHPTVMRSGPSPLYEVSGWLGKDAALVAISQQGDWVHVRLHDGGRDGWIEAPLLQLPVVKTGEVAAAMPLVPLQQRAARVAAAPAVAATDEVGKLWFFNRTGNLQAGPSDAAGRIGWVGQNESATVLESQGDWRKVKMTISGAEGWVPRSLLLAALEPVNGETIAPVVVKRPLAEVKKPQVETAAVVPVAAVKAVETKVAEAPTEMQMLVGADNRVAHPTAMRSGPSPLYEVSGWLGKDAALVTLSQQGDWVHVRLHDGGRDGWIEAPLLQLPVVKTGEVAAAMPLVPLQQTAARVAAAPAMAATDEVGKLWFFNRTSNLQAGPSDAAGRIGWVGQNESATVLESQGDWRKVKMTISGAEGWVPRSLLLAALEPVNGEAIAPVVMRRPPVHVEAASVNLTTTEEAAAPVRDMQVLAAVKNQVSRTTVVRSGPGTAFEVRGWVGKGVDIMPLNQQGGWVNVRLEEKGRQGWIDSGSVERPVVVTASVPSPWAGSPQALAANTSTASAQTAANKGNLYIFKQTSDLLGGPGQAFERVGWVGRNESARVIGSKGDWRKVQMTISGKSGWVPETLLTAVLGPTTIALEEDKKPVEQRKPDAFSEPQRARVLVTSTLRRTAASDADMSGWVARGEMVSVLASEGGWTHVSPLQTGKEAGWIQSDYLKLMKPANLVGRNIIGGSIPYESYKDRISHGEVFNFSYSALEQALYPVPVEEIDMVMSEPDLKGLYRKGMYDKSAFDVNLHMGKMKLHGEVSVLGSSTRVFRKKSLLIKLDKQGGRWYGRRHIALRTQSSDKSMMREYLSWKLLAAMGMKVPEVHFARVRFNHSEQTTLYLSIGWMGKEFFTDNGLDPRGEFFQPNDAAHCGDLYTAEHMNLCFDKITPEDGDYSSISDMARAVVNATPENIDQVLEQYFDSETVLNWIVGNSLVTNGDTYNKNYWLYHQPAGKWTVVPWDYNLTMGRTYDPFGVAPFTVFNENFQYYYAPDVGAGNPVKDKSLRNPRMRARIEAKIRHLTGMEPNGPEETFGWYSPTVMEARIGNIAAVLGKEVNKDTVIGYTEADFANAYEALMHYVKSHDYFLKYKLFGSYPWEPAEPNLPLINEPLAKELNGSATIKAGGDHFHMVDPAWGYFVAHMNLEEPLKSEVAFDVKIEGGQSPKYLPPTMTPSRCIERSWVVSTKTPGASVRGDLMFEYIQENSRRTEAPATLHEELLELWELEGNHWKMLKTNTNEYSNTLTARGVSLNADEPKRFVACSPF</sequence>
<dbReference type="Pfam" id="PF08239">
    <property type="entry name" value="SH3_3"/>
    <property type="match status" value="1"/>
</dbReference>
<feature type="signal peptide" evidence="2">
    <location>
        <begin position="1"/>
        <end position="21"/>
    </location>
</feature>
<comment type="caution">
    <text evidence="4">The sequence shown here is derived from an EMBL/GenBank/DDBJ whole genome shotgun (WGS) entry which is preliminary data.</text>
</comment>
<dbReference type="SMART" id="SM00287">
    <property type="entry name" value="SH3b"/>
    <property type="match status" value="9"/>
</dbReference>
<accession>A0A5R9GTM4</accession>
<organism evidence="4 5">
    <name type="scientific">Mariprofundus erugo</name>
    <dbReference type="NCBI Taxonomy" id="2528639"/>
    <lineage>
        <taxon>Bacteria</taxon>
        <taxon>Pseudomonadati</taxon>
        <taxon>Pseudomonadota</taxon>
        <taxon>Candidatius Mariprofundia</taxon>
        <taxon>Mariprofundales</taxon>
        <taxon>Mariprofundaceae</taxon>
        <taxon>Mariprofundus</taxon>
    </lineage>
</organism>
<dbReference type="PANTHER" id="PTHR34408">
    <property type="entry name" value="FAMILY PROTEIN, PUTATIVE-RELATED"/>
    <property type="match status" value="1"/>
</dbReference>
<name>A0A5R9GTM4_9PROT</name>
<feature type="domain" description="SH3b" evidence="3">
    <location>
        <begin position="27"/>
        <end position="89"/>
    </location>
</feature>
<dbReference type="InterPro" id="IPR010466">
    <property type="entry name" value="DUF1058"/>
</dbReference>